<dbReference type="EMBL" id="NNAY01000115">
    <property type="protein sequence ID" value="OXU30825.1"/>
    <property type="molecule type" value="Genomic_DNA"/>
</dbReference>
<evidence type="ECO:0000313" key="3">
    <source>
        <dbReference type="Proteomes" id="UP000215335"/>
    </source>
</evidence>
<organism evidence="2 3">
    <name type="scientific">Trichomalopsis sarcophagae</name>
    <dbReference type="NCBI Taxonomy" id="543379"/>
    <lineage>
        <taxon>Eukaryota</taxon>
        <taxon>Metazoa</taxon>
        <taxon>Ecdysozoa</taxon>
        <taxon>Arthropoda</taxon>
        <taxon>Hexapoda</taxon>
        <taxon>Insecta</taxon>
        <taxon>Pterygota</taxon>
        <taxon>Neoptera</taxon>
        <taxon>Endopterygota</taxon>
        <taxon>Hymenoptera</taxon>
        <taxon>Apocrita</taxon>
        <taxon>Proctotrupomorpha</taxon>
        <taxon>Chalcidoidea</taxon>
        <taxon>Pteromalidae</taxon>
        <taxon>Pteromalinae</taxon>
        <taxon>Trichomalopsis</taxon>
    </lineage>
</organism>
<name>A0A232FJH0_9HYME</name>
<dbReference type="AlphaFoldDB" id="A0A232FJH0"/>
<gene>
    <name evidence="2" type="ORF">TSAR_009864</name>
</gene>
<sequence>MFCGSSKLLVKINKHPSRDFEASLPARIQRSICYLADVGNKLSSFPFNDTRIVEEQFLEIVNILRTREVAIVCTKPTYSRMEKVNEMAVELTATQQQVQRSTAECEGYLLSIVSQRRDVDETQKLGEIGEDSRRVQGLQEARGD</sequence>
<feature type="region of interest" description="Disordered" evidence="1">
    <location>
        <begin position="123"/>
        <end position="144"/>
    </location>
</feature>
<accession>A0A232FJH0</accession>
<evidence type="ECO:0000256" key="1">
    <source>
        <dbReference type="SAM" id="MobiDB-lite"/>
    </source>
</evidence>
<proteinExistence type="predicted"/>
<dbReference type="Proteomes" id="UP000215335">
    <property type="component" value="Unassembled WGS sequence"/>
</dbReference>
<reference evidence="2 3" key="1">
    <citation type="journal article" date="2017" name="Curr. Biol.">
        <title>The Evolution of Venom by Co-option of Single-Copy Genes.</title>
        <authorList>
            <person name="Martinson E.O."/>
            <person name="Mrinalini"/>
            <person name="Kelkar Y.D."/>
            <person name="Chang C.H."/>
            <person name="Werren J.H."/>
        </authorList>
    </citation>
    <scope>NUCLEOTIDE SEQUENCE [LARGE SCALE GENOMIC DNA]</scope>
    <source>
        <strain evidence="2 3">Alberta</strain>
        <tissue evidence="2">Whole body</tissue>
    </source>
</reference>
<keyword evidence="3" id="KW-1185">Reference proteome</keyword>
<protein>
    <submittedName>
        <fullName evidence="2">Uncharacterized protein</fullName>
    </submittedName>
</protein>
<comment type="caution">
    <text evidence="2">The sequence shown here is derived from an EMBL/GenBank/DDBJ whole genome shotgun (WGS) entry which is preliminary data.</text>
</comment>
<evidence type="ECO:0000313" key="2">
    <source>
        <dbReference type="EMBL" id="OXU30825.1"/>
    </source>
</evidence>